<feature type="compositionally biased region" description="Polar residues" evidence="1">
    <location>
        <begin position="1"/>
        <end position="10"/>
    </location>
</feature>
<feature type="compositionally biased region" description="Basic residues" evidence="1">
    <location>
        <begin position="11"/>
        <end position="24"/>
    </location>
</feature>
<protein>
    <submittedName>
        <fullName evidence="2">Uncharacterized protein</fullName>
    </submittedName>
</protein>
<reference evidence="2 3" key="1">
    <citation type="submission" date="2017-03" db="EMBL/GenBank/DDBJ databases">
        <authorList>
            <person name="Safronova V.I."/>
            <person name="Sazanova A.L."/>
            <person name="Chirak E.R."/>
        </authorList>
    </citation>
    <scope>NUCLEOTIDE SEQUENCE [LARGE SCALE GENOMIC DNA]</scope>
    <source>
        <strain evidence="2 3">Opo-243</strain>
    </source>
</reference>
<evidence type="ECO:0000313" key="2">
    <source>
        <dbReference type="EMBL" id="RXT48485.1"/>
    </source>
</evidence>
<dbReference type="Proteomes" id="UP000290819">
    <property type="component" value="Unassembled WGS sequence"/>
</dbReference>
<evidence type="ECO:0000256" key="1">
    <source>
        <dbReference type="SAM" id="MobiDB-lite"/>
    </source>
</evidence>
<proteinExistence type="predicted"/>
<sequence length="81" mass="9431">MSDLVNNRSSLVKRKGWKGKKPKRSPTLAVVRPAPPIFEPRICPWLVTLKANPKAFRELYDVARTYAKETDRWCEVQPWAH</sequence>
<comment type="caution">
    <text evidence="2">The sequence shown here is derived from an EMBL/GenBank/DDBJ whole genome shotgun (WGS) entry which is preliminary data.</text>
</comment>
<accession>A0A4Q1V924</accession>
<evidence type="ECO:0000313" key="3">
    <source>
        <dbReference type="Proteomes" id="UP000290819"/>
    </source>
</evidence>
<keyword evidence="3" id="KW-1185">Reference proteome</keyword>
<organism evidence="2 3">
    <name type="scientific">Bradyrhizobium betae</name>
    <dbReference type="NCBI Taxonomy" id="244734"/>
    <lineage>
        <taxon>Bacteria</taxon>
        <taxon>Pseudomonadati</taxon>
        <taxon>Pseudomonadota</taxon>
        <taxon>Alphaproteobacteria</taxon>
        <taxon>Hyphomicrobiales</taxon>
        <taxon>Nitrobacteraceae</taxon>
        <taxon>Bradyrhizobium</taxon>
    </lineage>
</organism>
<dbReference type="AlphaFoldDB" id="A0A4Q1V924"/>
<dbReference type="EMBL" id="MZXW01000016">
    <property type="protein sequence ID" value="RXT48485.1"/>
    <property type="molecule type" value="Genomic_DNA"/>
</dbReference>
<feature type="region of interest" description="Disordered" evidence="1">
    <location>
        <begin position="1"/>
        <end position="28"/>
    </location>
</feature>
<name>A0A4Q1V924_9BRAD</name>
<gene>
    <name evidence="2" type="ORF">B5V03_11095</name>
</gene>